<sequence length="85" mass="9865">METNKYKRRDKLIRRLDDCFLGVWTVTQSSIPYLDSFDVGLSESGVLHSALWHGGDWLVDGIREAWQTCFIRMGDVQSFLAWLRA</sequence>
<name>A0A8X6SLH8_TRICX</name>
<evidence type="ECO:0000313" key="1">
    <source>
        <dbReference type="EMBL" id="GFY15914.1"/>
    </source>
</evidence>
<reference evidence="1" key="1">
    <citation type="submission" date="2020-08" db="EMBL/GenBank/DDBJ databases">
        <title>Multicomponent nature underlies the extraordinary mechanical properties of spider dragline silk.</title>
        <authorList>
            <person name="Kono N."/>
            <person name="Nakamura H."/>
            <person name="Mori M."/>
            <person name="Yoshida Y."/>
            <person name="Ohtoshi R."/>
            <person name="Malay A.D."/>
            <person name="Moran D.A.P."/>
            <person name="Tomita M."/>
            <person name="Numata K."/>
            <person name="Arakawa K."/>
        </authorList>
    </citation>
    <scope>NUCLEOTIDE SEQUENCE</scope>
</reference>
<organism evidence="1 2">
    <name type="scientific">Trichonephila clavipes</name>
    <name type="common">Golden silk orbweaver</name>
    <name type="synonym">Nephila clavipes</name>
    <dbReference type="NCBI Taxonomy" id="2585209"/>
    <lineage>
        <taxon>Eukaryota</taxon>
        <taxon>Metazoa</taxon>
        <taxon>Ecdysozoa</taxon>
        <taxon>Arthropoda</taxon>
        <taxon>Chelicerata</taxon>
        <taxon>Arachnida</taxon>
        <taxon>Araneae</taxon>
        <taxon>Araneomorphae</taxon>
        <taxon>Entelegynae</taxon>
        <taxon>Araneoidea</taxon>
        <taxon>Nephilidae</taxon>
        <taxon>Trichonephila</taxon>
    </lineage>
</organism>
<dbReference type="Proteomes" id="UP000887159">
    <property type="component" value="Unassembled WGS sequence"/>
</dbReference>
<gene>
    <name evidence="1" type="ORF">TNCV_1285591</name>
</gene>
<proteinExistence type="predicted"/>
<evidence type="ECO:0000313" key="2">
    <source>
        <dbReference type="Proteomes" id="UP000887159"/>
    </source>
</evidence>
<keyword evidence="2" id="KW-1185">Reference proteome</keyword>
<dbReference type="AlphaFoldDB" id="A0A8X6SLH8"/>
<protein>
    <submittedName>
        <fullName evidence="1">Uncharacterized protein</fullName>
    </submittedName>
</protein>
<comment type="caution">
    <text evidence="1">The sequence shown here is derived from an EMBL/GenBank/DDBJ whole genome shotgun (WGS) entry which is preliminary data.</text>
</comment>
<accession>A0A8X6SLH8</accession>
<dbReference type="EMBL" id="BMAU01021335">
    <property type="protein sequence ID" value="GFY15914.1"/>
    <property type="molecule type" value="Genomic_DNA"/>
</dbReference>